<feature type="domain" description="CHAT" evidence="4">
    <location>
        <begin position="210"/>
        <end position="347"/>
    </location>
</feature>
<dbReference type="InterPro" id="IPR024983">
    <property type="entry name" value="CHAT_dom"/>
</dbReference>
<feature type="domain" description="Novel STAND NTPase 1" evidence="5">
    <location>
        <begin position="381"/>
        <end position="787"/>
    </location>
</feature>
<name>A0A2S0QAN1_NODSP</name>
<evidence type="ECO:0000313" key="6">
    <source>
        <dbReference type="EMBL" id="AVZ31422.1"/>
    </source>
</evidence>
<dbReference type="GeneID" id="78019363"/>
<dbReference type="Pfam" id="PF00400">
    <property type="entry name" value="WD40"/>
    <property type="match status" value="14"/>
</dbReference>
<feature type="repeat" description="WD" evidence="3">
    <location>
        <begin position="1345"/>
        <end position="1379"/>
    </location>
</feature>
<dbReference type="PROSITE" id="PS50082">
    <property type="entry name" value="WD_REPEATS_2"/>
    <property type="match status" value="13"/>
</dbReference>
<dbReference type="PANTHER" id="PTHR44019:SF8">
    <property type="entry name" value="POC1 CENTRIOLAR PROTEIN HOMOLOG"/>
    <property type="match status" value="1"/>
</dbReference>
<feature type="repeat" description="WD" evidence="3">
    <location>
        <begin position="1219"/>
        <end position="1252"/>
    </location>
</feature>
<feature type="repeat" description="WD" evidence="3">
    <location>
        <begin position="930"/>
        <end position="971"/>
    </location>
</feature>
<dbReference type="InterPro" id="IPR050505">
    <property type="entry name" value="WDR55/POC1"/>
</dbReference>
<feature type="repeat" description="WD" evidence="3">
    <location>
        <begin position="1014"/>
        <end position="1046"/>
    </location>
</feature>
<dbReference type="KEGG" id="nsp:BMF81_04139"/>
<dbReference type="CDD" id="cd00200">
    <property type="entry name" value="WD40"/>
    <property type="match status" value="2"/>
</dbReference>
<feature type="repeat" description="WD" evidence="3">
    <location>
        <begin position="1178"/>
        <end position="1219"/>
    </location>
</feature>
<keyword evidence="2" id="KW-0677">Repeat</keyword>
<feature type="repeat" description="WD" evidence="3">
    <location>
        <begin position="1096"/>
        <end position="1137"/>
    </location>
</feature>
<dbReference type="SUPFAM" id="SSF50978">
    <property type="entry name" value="WD40 repeat-like"/>
    <property type="match status" value="2"/>
</dbReference>
<gene>
    <name evidence="6" type="primary">tolB_3</name>
    <name evidence="6" type="ORF">BMF81_04139</name>
</gene>
<dbReference type="SUPFAM" id="SSF52540">
    <property type="entry name" value="P-loop containing nucleoside triphosphate hydrolases"/>
    <property type="match status" value="1"/>
</dbReference>
<dbReference type="EMBL" id="CP020114">
    <property type="protein sequence ID" value="AVZ31422.1"/>
    <property type="molecule type" value="Genomic_DNA"/>
</dbReference>
<dbReference type="Gene3D" id="3.40.50.300">
    <property type="entry name" value="P-loop containing nucleotide triphosphate hydrolases"/>
    <property type="match status" value="1"/>
</dbReference>
<dbReference type="PROSITE" id="PS00678">
    <property type="entry name" value="WD_REPEATS_1"/>
    <property type="match status" value="4"/>
</dbReference>
<feature type="repeat" description="WD" evidence="3">
    <location>
        <begin position="1055"/>
        <end position="1096"/>
    </location>
</feature>
<dbReference type="SMART" id="SM00320">
    <property type="entry name" value="WD40"/>
    <property type="match status" value="14"/>
</dbReference>
<dbReference type="InterPro" id="IPR036322">
    <property type="entry name" value="WD40_repeat_dom_sf"/>
</dbReference>
<dbReference type="Proteomes" id="UP000244056">
    <property type="component" value="Chromosome"/>
</dbReference>
<accession>A0A2S0QAN1</accession>
<evidence type="ECO:0000256" key="1">
    <source>
        <dbReference type="ARBA" id="ARBA00022574"/>
    </source>
</evidence>
<feature type="repeat" description="WD" evidence="3">
    <location>
        <begin position="1263"/>
        <end position="1297"/>
    </location>
</feature>
<evidence type="ECO:0000259" key="4">
    <source>
        <dbReference type="Pfam" id="PF12770"/>
    </source>
</evidence>
<dbReference type="RefSeq" id="WP_006194592.1">
    <property type="nucleotide sequence ID" value="NZ_CAWNZE010000001.1"/>
</dbReference>
<sequence>MSKTVVINLGNGDLHNGFPSVTAQIRSDEHLPPEQFIGSLPADPNLVELYRNWRSIYQALCSRQSLRSQGWEEDDKLEIEAGAITNVSLLDFDELCQNLEDNINTWLKSTEFLTIERKLRSQLNPAEEIRVIIETNDDNLRRLPLHSWDFLKDYPKAELALSRPEYQRRESLQPTFTRIQVRILAILGNSQGIDLQTETTFLKSLDNIAEVVSLNNPSRQEFNRQLWDSRGWDILFFAGHSQTEGDTGRIYINENQINNSLTIEQLEEALIAAIEKGLKLAIFNSCDGLGLANALGRLHIPQVIVMREPVPNYVAQVFFQNFLQAFAIEHKPLYLAIQHARRQLQGLEDNFPGASWLPVICQNPSVQPPTWLQLGGISPCPYRGLFAFREEDAHLFFGREKFTANLVKAVKKKRFVAVVGASGSGKSSLVFAGLTPQLRQDPNVQWQIFDFRPGKNPFEALATALVSLRQCCPSVSLENILELPKDHTTTRLLELDLAIALEQNHQLLHTILEKFVQHEFGTRLLLIADQFEELYTLCPEPQRQPFLDLLLNAYSFTPAFTIVLTLRADFYSYALSYRRFSDALQGAVQNLGPMNRKELRRVIEEPAKKMHLGLEAGLTNQLIDEIDQQPGHLPLLEFALTQLWSKQQNRLLTHQAYQEIGGVEEALANHAEAVYAQLNEADRQRAQQIFIQLVRLGDETEATRRLTTREEVRLENWDLVTQLASSRLVVTNRNESTAEETVEIVHEALIRSWGRLEEWLLEDGDFLRWREQLRLAIRQWENNGHDQDALLRGKALTDAQEWQLQRSQELNTNEIRFIKQSLELRELEVKQQQRIRKLAISSLVAGLVFSLGLAGFAWLQRQKAQISETKAISSSAESLLNANLEFDGLIASIRAGRRIKGTEGIDANTRTQVTETLQQSINFVREKNRLAEHDGILESVSFSPDGQFIATASRDKTVKIWSLDGKKQPVMLREKTGEGFNSVAFSPDSTLIATGSWDKTAKIWSRDGKLLHTLDKHKEAVLEVAFSPNSQLLATASWDNTVKLWSRDGKLLHTLDKHKDKVNSVTFSPDGKLIATVGWDNTMKLWNLDGKELRTFTGHKDMIWSVSFSPDGKQIATAGGDRTVKIWNLEGKELRTLIGHQNGVNSVIFSPDGKLIATASGDKTVKLWNSKGKELETLYGHTDAVNSVAFSPDGTSIATAGSDRTAKIWRFNSPNSIIVRGHEDEVFDLVFSPNGKYIATASWDKTAKLWSIVGDKLQELRTFKGHKGRVNKLSFSPDGQLIATTSWDKTAKLWNLDGTLHKTLIGHKDTVWSINFSPDGQLIATASEDKTVKLWNRDGELLKTLPRQSSVVNSAVFSPDGKRIATAGWDKTVKIWSIDGKELKILDGHTSGINNLTFSRDGKLIASASWDNTVKIWHLDGQKTQTLEGHKNVVHNVAFSPDGKFIATASGDNTVKIWNLDGKKELRTLRGYKDAVWSVRFSPDGKTLATGSRHDIVVWHLYLDDLDQLLVRGCDWARDYLQNNPDVKPDEKSLCDGIRSIPQQ</sequence>
<reference evidence="6 7" key="1">
    <citation type="submission" date="2017-03" db="EMBL/GenBank/DDBJ databases">
        <title>Comparative genomics of the toxic Baltic Sea cyanobacteria Nodularia spumigena UHCC 0039 and its response on varying salinity.</title>
        <authorList>
            <person name="Teikari J.E."/>
        </authorList>
    </citation>
    <scope>NUCLEOTIDE SEQUENCE [LARGE SCALE GENOMIC DNA]</scope>
    <source>
        <strain evidence="6 7">UHCC 0039</strain>
    </source>
</reference>
<dbReference type="InterPro" id="IPR019775">
    <property type="entry name" value="WD40_repeat_CS"/>
</dbReference>
<feature type="repeat" description="WD" evidence="3">
    <location>
        <begin position="1427"/>
        <end position="1468"/>
    </location>
</feature>
<feature type="repeat" description="WD" evidence="3">
    <location>
        <begin position="982"/>
        <end position="1005"/>
    </location>
</feature>
<dbReference type="Pfam" id="PF20703">
    <property type="entry name" value="nSTAND1"/>
    <property type="match status" value="1"/>
</dbReference>
<dbReference type="Gene3D" id="2.130.10.10">
    <property type="entry name" value="YVTN repeat-like/Quinoprotein amine dehydrogenase"/>
    <property type="match status" value="5"/>
</dbReference>
<evidence type="ECO:0000256" key="2">
    <source>
        <dbReference type="ARBA" id="ARBA00022737"/>
    </source>
</evidence>
<feature type="repeat" description="WD" evidence="3">
    <location>
        <begin position="1304"/>
        <end position="1336"/>
    </location>
</feature>
<dbReference type="InterPro" id="IPR049052">
    <property type="entry name" value="nSTAND1"/>
</dbReference>
<evidence type="ECO:0000256" key="3">
    <source>
        <dbReference type="PROSITE-ProRule" id="PRU00221"/>
    </source>
</evidence>
<dbReference type="PANTHER" id="PTHR44019">
    <property type="entry name" value="WD REPEAT-CONTAINING PROTEIN 55"/>
    <property type="match status" value="1"/>
</dbReference>
<keyword evidence="1 3" id="KW-0853">WD repeat</keyword>
<dbReference type="InterPro" id="IPR015943">
    <property type="entry name" value="WD40/YVTN_repeat-like_dom_sf"/>
</dbReference>
<dbReference type="PRINTS" id="PR00320">
    <property type="entry name" value="GPROTEINBRPT"/>
</dbReference>
<feature type="repeat" description="WD" evidence="3">
    <location>
        <begin position="1386"/>
        <end position="1427"/>
    </location>
</feature>
<dbReference type="PROSITE" id="PS50294">
    <property type="entry name" value="WD_REPEATS_REGION"/>
    <property type="match status" value="13"/>
</dbReference>
<dbReference type="InterPro" id="IPR001680">
    <property type="entry name" value="WD40_rpt"/>
</dbReference>
<feature type="repeat" description="WD" evidence="3">
    <location>
        <begin position="1137"/>
        <end position="1169"/>
    </location>
</feature>
<protein>
    <submittedName>
        <fullName evidence="6">Protein TolB</fullName>
    </submittedName>
</protein>
<dbReference type="InterPro" id="IPR020472">
    <property type="entry name" value="WD40_PAC1"/>
</dbReference>
<evidence type="ECO:0000313" key="7">
    <source>
        <dbReference type="Proteomes" id="UP000244056"/>
    </source>
</evidence>
<dbReference type="InterPro" id="IPR027417">
    <property type="entry name" value="P-loop_NTPase"/>
</dbReference>
<dbReference type="Pfam" id="PF12770">
    <property type="entry name" value="CHAT"/>
    <property type="match status" value="1"/>
</dbReference>
<organism evidence="6 7">
    <name type="scientific">Nodularia spumigena UHCC 0039</name>
    <dbReference type="NCBI Taxonomy" id="1914872"/>
    <lineage>
        <taxon>Bacteria</taxon>
        <taxon>Bacillati</taxon>
        <taxon>Cyanobacteriota</taxon>
        <taxon>Cyanophyceae</taxon>
        <taxon>Nostocales</taxon>
        <taxon>Nodulariaceae</taxon>
        <taxon>Nodularia</taxon>
    </lineage>
</organism>
<proteinExistence type="predicted"/>
<evidence type="ECO:0000259" key="5">
    <source>
        <dbReference type="Pfam" id="PF20703"/>
    </source>
</evidence>